<dbReference type="Proteomes" id="UP000186601">
    <property type="component" value="Unassembled WGS sequence"/>
</dbReference>
<evidence type="ECO:0000256" key="1">
    <source>
        <dbReference type="SAM" id="MobiDB-lite"/>
    </source>
</evidence>
<gene>
    <name evidence="2" type="ORF">PHLCEN_2v11539</name>
</gene>
<keyword evidence="3" id="KW-1185">Reference proteome</keyword>
<dbReference type="EMBL" id="MLYV02001153">
    <property type="protein sequence ID" value="PSR72546.1"/>
    <property type="molecule type" value="Genomic_DNA"/>
</dbReference>
<accession>A0A2R6NJM6</accession>
<reference evidence="2 3" key="1">
    <citation type="submission" date="2018-02" db="EMBL/GenBank/DDBJ databases">
        <title>Genome sequence of the basidiomycete white-rot fungus Phlebia centrifuga.</title>
        <authorList>
            <person name="Granchi Z."/>
            <person name="Peng M."/>
            <person name="de Vries R.P."/>
            <person name="Hilden K."/>
            <person name="Makela M.R."/>
            <person name="Grigoriev I."/>
            <person name="Riley R."/>
        </authorList>
    </citation>
    <scope>NUCLEOTIDE SEQUENCE [LARGE SCALE GENOMIC DNA]</scope>
    <source>
        <strain evidence="2 3">FBCC195</strain>
    </source>
</reference>
<protein>
    <submittedName>
        <fullName evidence="2">Uncharacterized protein</fullName>
    </submittedName>
</protein>
<sequence length="198" mass="22280">MSLQWPVPGRMAGQAPDTQEGSGSRPTRRPDGIETQGEAYENIFMLKYNFKVKSRSRNESSGRSSQRDFHVATGASSHAANGSSSVKFALESTEIKYAYTRDRRKTCSLVDCLFYFHRHKVAFELIRCLLSCKPGNVPDQTPTTWRPAALAHPSLLAEIVNLTHGTKRIVEDDLLNIFSDSDKILFWHRVTLRFSSTA</sequence>
<name>A0A2R6NJM6_9APHY</name>
<feature type="compositionally biased region" description="Basic and acidic residues" evidence="1">
    <location>
        <begin position="56"/>
        <end position="70"/>
    </location>
</feature>
<comment type="caution">
    <text evidence="2">The sequence shown here is derived from an EMBL/GenBank/DDBJ whole genome shotgun (WGS) entry which is preliminary data.</text>
</comment>
<feature type="region of interest" description="Disordered" evidence="1">
    <location>
        <begin position="55"/>
        <end position="80"/>
    </location>
</feature>
<evidence type="ECO:0000313" key="2">
    <source>
        <dbReference type="EMBL" id="PSR72546.1"/>
    </source>
</evidence>
<organism evidence="2 3">
    <name type="scientific">Hermanssonia centrifuga</name>
    <dbReference type="NCBI Taxonomy" id="98765"/>
    <lineage>
        <taxon>Eukaryota</taxon>
        <taxon>Fungi</taxon>
        <taxon>Dikarya</taxon>
        <taxon>Basidiomycota</taxon>
        <taxon>Agaricomycotina</taxon>
        <taxon>Agaricomycetes</taxon>
        <taxon>Polyporales</taxon>
        <taxon>Meruliaceae</taxon>
        <taxon>Hermanssonia</taxon>
    </lineage>
</organism>
<feature type="compositionally biased region" description="Polar residues" evidence="1">
    <location>
        <begin position="16"/>
        <end position="25"/>
    </location>
</feature>
<evidence type="ECO:0000313" key="3">
    <source>
        <dbReference type="Proteomes" id="UP000186601"/>
    </source>
</evidence>
<dbReference type="AlphaFoldDB" id="A0A2R6NJM6"/>
<feature type="region of interest" description="Disordered" evidence="1">
    <location>
        <begin position="1"/>
        <end position="34"/>
    </location>
</feature>
<proteinExistence type="predicted"/>